<evidence type="ECO:0000313" key="10">
    <source>
        <dbReference type="Proteomes" id="UP001597079"/>
    </source>
</evidence>
<evidence type="ECO:0000256" key="8">
    <source>
        <dbReference type="SAM" id="Phobius"/>
    </source>
</evidence>
<evidence type="ECO:0000256" key="2">
    <source>
        <dbReference type="ARBA" id="ARBA00008974"/>
    </source>
</evidence>
<evidence type="ECO:0000256" key="5">
    <source>
        <dbReference type="ARBA" id="ARBA00022989"/>
    </source>
</evidence>
<feature type="transmembrane region" description="Helical" evidence="8">
    <location>
        <begin position="396"/>
        <end position="416"/>
    </location>
</feature>
<dbReference type="Proteomes" id="UP001597079">
    <property type="component" value="Unassembled WGS sequence"/>
</dbReference>
<name>A0ABW4JNY2_9BACL</name>
<dbReference type="PIRSF" id="PIRSF002744">
    <property type="entry name" value="Pur-cyt_permease"/>
    <property type="match status" value="1"/>
</dbReference>
<evidence type="ECO:0000256" key="7">
    <source>
        <dbReference type="PIRNR" id="PIRNR002744"/>
    </source>
</evidence>
<feature type="transmembrane region" description="Helical" evidence="8">
    <location>
        <begin position="278"/>
        <end position="299"/>
    </location>
</feature>
<feature type="transmembrane region" description="Helical" evidence="8">
    <location>
        <begin position="204"/>
        <end position="224"/>
    </location>
</feature>
<comment type="caution">
    <text evidence="9">The sequence shown here is derived from an EMBL/GenBank/DDBJ whole genome shotgun (WGS) entry which is preliminary data.</text>
</comment>
<feature type="transmembrane region" description="Helical" evidence="8">
    <location>
        <begin position="422"/>
        <end position="447"/>
    </location>
</feature>
<keyword evidence="4 8" id="KW-0812">Transmembrane</keyword>
<sequence>MDLNQDSDRTQDGFWRRIGNEVETVGVEAVRDDERTMSANKLFVVWAMASASATTPVIGSLLFAMGFTNMVIAIVIAFLIGFIPAGLFSEMGREIPLTALIVARRTYGWIGAFIFSVLFTFVNVGWFGLNTEVGGQILSSIFRTSGSFWFWVVGIVQIILVLFGMKWLEYFYRYTAALMIACYAVLTAYLFIHYHIHMPGPNGQFTWGASLSTILTFSILAWAYKISTMSRFCVPAHQTKRRGWFFVAGSSGIMLSVFLMGLVGILSQEATGNWNVALLGTHIPVWGVIAGLGVALAVIHSNAMNLYPSTVDLLAALNTVRKPMKWEQPIATVVLGIISTLLAVYGILDKIQGFLNIIGDVLLPFTFIMVVDWVWIQRKKTPQNTFFDHPSTASQWLSIPATVGFIVGFVINFWGADFLPRFFYNVLPLPVVGSIVGAAIFWILAVVSGLRVGDDSPETVR</sequence>
<feature type="transmembrane region" description="Helical" evidence="8">
    <location>
        <begin position="354"/>
        <end position="375"/>
    </location>
</feature>
<evidence type="ECO:0000256" key="4">
    <source>
        <dbReference type="ARBA" id="ARBA00022692"/>
    </source>
</evidence>
<protein>
    <submittedName>
        <fullName evidence="9">Purine-cytosine permease family protein</fullName>
    </submittedName>
</protein>
<feature type="transmembrane region" description="Helical" evidence="8">
    <location>
        <begin position="148"/>
        <end position="164"/>
    </location>
</feature>
<feature type="transmembrane region" description="Helical" evidence="8">
    <location>
        <begin position="171"/>
        <end position="192"/>
    </location>
</feature>
<proteinExistence type="inferred from homology"/>
<reference evidence="10" key="1">
    <citation type="journal article" date="2019" name="Int. J. Syst. Evol. Microbiol.">
        <title>The Global Catalogue of Microorganisms (GCM) 10K type strain sequencing project: providing services to taxonomists for standard genome sequencing and annotation.</title>
        <authorList>
            <consortium name="The Broad Institute Genomics Platform"/>
            <consortium name="The Broad Institute Genome Sequencing Center for Infectious Disease"/>
            <person name="Wu L."/>
            <person name="Ma J."/>
        </authorList>
    </citation>
    <scope>NUCLEOTIDE SEQUENCE [LARGE SCALE GENOMIC DNA]</scope>
    <source>
        <strain evidence="10">CGMCC 1.12286</strain>
    </source>
</reference>
<feature type="transmembrane region" description="Helical" evidence="8">
    <location>
        <begin position="330"/>
        <end position="348"/>
    </location>
</feature>
<evidence type="ECO:0000313" key="9">
    <source>
        <dbReference type="EMBL" id="MFD1678161.1"/>
    </source>
</evidence>
<evidence type="ECO:0000256" key="1">
    <source>
        <dbReference type="ARBA" id="ARBA00004141"/>
    </source>
</evidence>
<evidence type="ECO:0000256" key="3">
    <source>
        <dbReference type="ARBA" id="ARBA00022448"/>
    </source>
</evidence>
<dbReference type="InterPro" id="IPR001248">
    <property type="entry name" value="Pur-cyt_permease"/>
</dbReference>
<feature type="transmembrane region" description="Helical" evidence="8">
    <location>
        <begin position="109"/>
        <end position="128"/>
    </location>
</feature>
<dbReference type="PANTHER" id="PTHR31806">
    <property type="entry name" value="PURINE-CYTOSINE PERMEASE FCY2-RELATED"/>
    <property type="match status" value="1"/>
</dbReference>
<organism evidence="9 10">
    <name type="scientific">Alicyclobacillus fodiniaquatilis</name>
    <dbReference type="NCBI Taxonomy" id="1661150"/>
    <lineage>
        <taxon>Bacteria</taxon>
        <taxon>Bacillati</taxon>
        <taxon>Bacillota</taxon>
        <taxon>Bacilli</taxon>
        <taxon>Bacillales</taxon>
        <taxon>Alicyclobacillaceae</taxon>
        <taxon>Alicyclobacillus</taxon>
    </lineage>
</organism>
<feature type="transmembrane region" description="Helical" evidence="8">
    <location>
        <begin position="70"/>
        <end position="88"/>
    </location>
</feature>
<dbReference type="Pfam" id="PF02133">
    <property type="entry name" value="Transp_cyt_pur"/>
    <property type="match status" value="1"/>
</dbReference>
<dbReference type="Gene3D" id="1.10.4160.10">
    <property type="entry name" value="Hydantoin permease"/>
    <property type="match status" value="1"/>
</dbReference>
<dbReference type="EMBL" id="JBHUCX010000101">
    <property type="protein sequence ID" value="MFD1678161.1"/>
    <property type="molecule type" value="Genomic_DNA"/>
</dbReference>
<keyword evidence="10" id="KW-1185">Reference proteome</keyword>
<dbReference type="InterPro" id="IPR026030">
    <property type="entry name" value="Pur-cyt_permease_Fcy2/21/22"/>
</dbReference>
<gene>
    <name evidence="9" type="ORF">ACFSB2_26180</name>
</gene>
<dbReference type="RefSeq" id="WP_377946176.1">
    <property type="nucleotide sequence ID" value="NZ_JBHUCX010000101.1"/>
</dbReference>
<accession>A0ABW4JNY2</accession>
<comment type="similarity">
    <text evidence="2 7">Belongs to the purine-cytosine permease (2.A.39) family.</text>
</comment>
<keyword evidence="6 7" id="KW-0472">Membrane</keyword>
<feature type="transmembrane region" description="Helical" evidence="8">
    <location>
        <begin position="244"/>
        <end position="266"/>
    </location>
</feature>
<evidence type="ECO:0000256" key="6">
    <source>
        <dbReference type="ARBA" id="ARBA00023136"/>
    </source>
</evidence>
<keyword evidence="5 8" id="KW-1133">Transmembrane helix</keyword>
<keyword evidence="3 7" id="KW-0813">Transport</keyword>
<feature type="transmembrane region" description="Helical" evidence="8">
    <location>
        <begin position="43"/>
        <end position="64"/>
    </location>
</feature>
<dbReference type="PANTHER" id="PTHR31806:SF1">
    <property type="entry name" value="PURINE-CYTOSINE PERMEASE FCY2-RELATED"/>
    <property type="match status" value="1"/>
</dbReference>
<comment type="subcellular location">
    <subcellularLocation>
        <location evidence="1">Membrane</location>
        <topology evidence="1">Multi-pass membrane protein</topology>
    </subcellularLocation>
</comment>